<feature type="coiled-coil region" evidence="1">
    <location>
        <begin position="33"/>
        <end position="60"/>
    </location>
</feature>
<organism evidence="2 3">
    <name type="scientific">Phytophthora boehmeriae</name>
    <dbReference type="NCBI Taxonomy" id="109152"/>
    <lineage>
        <taxon>Eukaryota</taxon>
        <taxon>Sar</taxon>
        <taxon>Stramenopiles</taxon>
        <taxon>Oomycota</taxon>
        <taxon>Peronosporomycetes</taxon>
        <taxon>Peronosporales</taxon>
        <taxon>Peronosporaceae</taxon>
        <taxon>Phytophthora</taxon>
    </lineage>
</organism>
<gene>
    <name evidence="2" type="ORF">PHYBOEH_008710</name>
</gene>
<evidence type="ECO:0000313" key="2">
    <source>
        <dbReference type="EMBL" id="KAG7386364.1"/>
    </source>
</evidence>
<evidence type="ECO:0000256" key="1">
    <source>
        <dbReference type="SAM" id="Coils"/>
    </source>
</evidence>
<keyword evidence="3" id="KW-1185">Reference proteome</keyword>
<dbReference type="AlphaFoldDB" id="A0A8T1W2Z1"/>
<protein>
    <submittedName>
        <fullName evidence="2">Uncharacterized protein</fullName>
    </submittedName>
</protein>
<dbReference type="EMBL" id="JAGDFL010000517">
    <property type="protein sequence ID" value="KAG7386364.1"/>
    <property type="molecule type" value="Genomic_DNA"/>
</dbReference>
<proteinExistence type="predicted"/>
<sequence>MDFQGAVEAVIGEYYRGECEAYEALNKVLQIDLVDAGDRLETAAEQIEQLQAQLFQMTQHARRQEDIIRRMNTRLRRQNTLNTWNARLIEQKNEDLRLYEQICTEYFEADPVAKDRWTPHLMFGVDEGETETEDEGMDVLTEEDRAAMDAWLEEVSHPNDLAEL</sequence>
<accession>A0A8T1W2Z1</accession>
<name>A0A8T1W2Z1_9STRA</name>
<reference evidence="2" key="1">
    <citation type="submission" date="2021-02" db="EMBL/GenBank/DDBJ databases">
        <authorList>
            <person name="Palmer J.M."/>
        </authorList>
    </citation>
    <scope>NUCLEOTIDE SEQUENCE</scope>
    <source>
        <strain evidence="2">SCRP23</strain>
    </source>
</reference>
<evidence type="ECO:0000313" key="3">
    <source>
        <dbReference type="Proteomes" id="UP000693981"/>
    </source>
</evidence>
<dbReference type="Proteomes" id="UP000693981">
    <property type="component" value="Unassembled WGS sequence"/>
</dbReference>
<keyword evidence="1" id="KW-0175">Coiled coil</keyword>
<comment type="caution">
    <text evidence="2">The sequence shown here is derived from an EMBL/GenBank/DDBJ whole genome shotgun (WGS) entry which is preliminary data.</text>
</comment>